<evidence type="ECO:0000313" key="4">
    <source>
        <dbReference type="EMBL" id="UYV76052.1"/>
    </source>
</evidence>
<dbReference type="InterPro" id="IPR024372">
    <property type="entry name" value="Ecm29_N"/>
</dbReference>
<dbReference type="Pfam" id="PF13001">
    <property type="entry name" value="ECM29_N"/>
    <property type="match status" value="2"/>
</dbReference>
<evidence type="ECO:0000256" key="1">
    <source>
        <dbReference type="ARBA" id="ARBA00022737"/>
    </source>
</evidence>
<dbReference type="PANTHER" id="PTHR23346">
    <property type="entry name" value="TRANSLATIONAL ACTIVATOR GCN1-RELATED"/>
    <property type="match status" value="1"/>
</dbReference>
<evidence type="ECO:0000313" key="5">
    <source>
        <dbReference type="Proteomes" id="UP001235939"/>
    </source>
</evidence>
<organism evidence="4 5">
    <name type="scientific">Cordylochernes scorpioides</name>
    <dbReference type="NCBI Taxonomy" id="51811"/>
    <lineage>
        <taxon>Eukaryota</taxon>
        <taxon>Metazoa</taxon>
        <taxon>Ecdysozoa</taxon>
        <taxon>Arthropoda</taxon>
        <taxon>Chelicerata</taxon>
        <taxon>Arachnida</taxon>
        <taxon>Pseudoscorpiones</taxon>
        <taxon>Cheliferoidea</taxon>
        <taxon>Chernetidae</taxon>
        <taxon>Cordylochernes</taxon>
    </lineage>
</organism>
<proteinExistence type="predicted"/>
<feature type="domain" description="Proteasome component Ecm29 N-terminal" evidence="3">
    <location>
        <begin position="1"/>
        <end position="110"/>
    </location>
</feature>
<gene>
    <name evidence="4" type="ORF">LAZ67_13002334</name>
</gene>
<feature type="transmembrane region" description="Helical" evidence="2">
    <location>
        <begin position="136"/>
        <end position="157"/>
    </location>
</feature>
<reference evidence="4 5" key="1">
    <citation type="submission" date="2022-01" db="EMBL/GenBank/DDBJ databases">
        <title>A chromosomal length assembly of Cordylochernes scorpioides.</title>
        <authorList>
            <person name="Zeh D."/>
            <person name="Zeh J."/>
        </authorList>
    </citation>
    <scope>NUCLEOTIDE SEQUENCE [LARGE SCALE GENOMIC DNA]</scope>
    <source>
        <strain evidence="4">IN4F17</strain>
        <tissue evidence="4">Whole Body</tissue>
    </source>
</reference>
<keyword evidence="2" id="KW-0812">Transmembrane</keyword>
<accession>A0ABY6L761</accession>
<keyword evidence="5" id="KW-1185">Reference proteome</keyword>
<protein>
    <submittedName>
        <fullName evidence="4">KIAA0368</fullName>
    </submittedName>
</protein>
<keyword evidence="2" id="KW-0472">Membrane</keyword>
<evidence type="ECO:0000256" key="2">
    <source>
        <dbReference type="SAM" id="Phobius"/>
    </source>
</evidence>
<sequence length="338" mass="36961">MAESDNSLEQCLDRFLTPTILKLASPYEEVRNKVLELLSHVSKRVKSRPAVKLPVDALLTTLQDPQSGAFVTNFSLVYIRLGVPRLSPEKRAALLPSLLACLPGNSLQTKVLNSVLDSVLLSEDGNNAVTETSHTIYLFGFGLITLCSLLAICIPILPDVKMPPTFGEEAAKPKLGITPELHPILLPYLLNYLLIPYRQMTKLPLLASLRTDNYIDGRVDSPDMGDDSSSAAPDFCPPGLSPQDWKQLPHDSPTLEQEKMGILKLLGSGVLPGAAIVPHLVVGSADTHHSSTIWNDKHLVIKLFDLFLGYIPKKNVVSVALCRCLNKPTQPVDRLPTL</sequence>
<dbReference type="PANTHER" id="PTHR23346:SF19">
    <property type="entry name" value="PROTEASOME ADAPTER AND SCAFFOLD PROTEIN ECM29"/>
    <property type="match status" value="1"/>
</dbReference>
<keyword evidence="1" id="KW-0677">Repeat</keyword>
<name>A0ABY6L761_9ARAC</name>
<evidence type="ECO:0000259" key="3">
    <source>
        <dbReference type="Pfam" id="PF13001"/>
    </source>
</evidence>
<dbReference type="Proteomes" id="UP001235939">
    <property type="component" value="Chromosome 13"/>
</dbReference>
<feature type="domain" description="Proteasome component Ecm29 N-terminal" evidence="3">
    <location>
        <begin position="148"/>
        <end position="313"/>
    </location>
</feature>
<dbReference type="EMBL" id="CP092875">
    <property type="protein sequence ID" value="UYV76052.1"/>
    <property type="molecule type" value="Genomic_DNA"/>
</dbReference>
<keyword evidence="2" id="KW-1133">Transmembrane helix</keyword>